<name>A0AA40EJA5_9PEZI</name>
<evidence type="ECO:0000256" key="1">
    <source>
        <dbReference type="SAM" id="MobiDB-lite"/>
    </source>
</evidence>
<reference evidence="2" key="1">
    <citation type="submission" date="2023-06" db="EMBL/GenBank/DDBJ databases">
        <title>Genome-scale phylogeny and comparative genomics of the fungal order Sordariales.</title>
        <authorList>
            <consortium name="Lawrence Berkeley National Laboratory"/>
            <person name="Hensen N."/>
            <person name="Bonometti L."/>
            <person name="Westerberg I."/>
            <person name="Brannstrom I.O."/>
            <person name="Guillou S."/>
            <person name="Cros-Aarteil S."/>
            <person name="Calhoun S."/>
            <person name="Haridas S."/>
            <person name="Kuo A."/>
            <person name="Mondo S."/>
            <person name="Pangilinan J."/>
            <person name="Riley R."/>
            <person name="LaButti K."/>
            <person name="Andreopoulos B."/>
            <person name="Lipzen A."/>
            <person name="Chen C."/>
            <person name="Yanf M."/>
            <person name="Daum C."/>
            <person name="Ng V."/>
            <person name="Clum A."/>
            <person name="Steindorff A."/>
            <person name="Ohm R."/>
            <person name="Martin F."/>
            <person name="Silar P."/>
            <person name="Natvig D."/>
            <person name="Lalanne C."/>
            <person name="Gautier V."/>
            <person name="Ament-velasquez S.L."/>
            <person name="Kruys A."/>
            <person name="Hutchinson M.I."/>
            <person name="Powell A.J."/>
            <person name="Barry K."/>
            <person name="Miller A.N."/>
            <person name="Grigoriev I.V."/>
            <person name="Debuchy R."/>
            <person name="Gladieux P."/>
            <person name="Thoren M.H."/>
            <person name="Johannesson H."/>
        </authorList>
    </citation>
    <scope>NUCLEOTIDE SEQUENCE</scope>
    <source>
        <strain evidence="2">SMH3187-1</strain>
    </source>
</reference>
<sequence>MPVQEREVAMGEWTASPDPFRVVNGQLHENDLTKLKEMVAPFVRPRSSEARPDESSASAVPFQRLKLAGDSEDDEGYEDIDEGLEQTPIVNIAPSARKTFSVILVQLHFIFSILSNDDSYLRLPSSQNVHMLPLIGSGHSFIIRRVSAIEMRLWIGYRASSGSLRRPTTHALRMRRRV</sequence>
<comment type="caution">
    <text evidence="2">The sequence shown here is derived from an EMBL/GenBank/DDBJ whole genome shotgun (WGS) entry which is preliminary data.</text>
</comment>
<evidence type="ECO:0000313" key="2">
    <source>
        <dbReference type="EMBL" id="KAK0740378.1"/>
    </source>
</evidence>
<accession>A0AA40EJA5</accession>
<organism evidence="2 3">
    <name type="scientific">Schizothecium vesticola</name>
    <dbReference type="NCBI Taxonomy" id="314040"/>
    <lineage>
        <taxon>Eukaryota</taxon>
        <taxon>Fungi</taxon>
        <taxon>Dikarya</taxon>
        <taxon>Ascomycota</taxon>
        <taxon>Pezizomycotina</taxon>
        <taxon>Sordariomycetes</taxon>
        <taxon>Sordariomycetidae</taxon>
        <taxon>Sordariales</taxon>
        <taxon>Schizotheciaceae</taxon>
        <taxon>Schizothecium</taxon>
    </lineage>
</organism>
<evidence type="ECO:0000313" key="3">
    <source>
        <dbReference type="Proteomes" id="UP001172155"/>
    </source>
</evidence>
<dbReference type="Proteomes" id="UP001172155">
    <property type="component" value="Unassembled WGS sequence"/>
</dbReference>
<gene>
    <name evidence="2" type="ORF">B0T18DRAFT_491052</name>
</gene>
<protein>
    <submittedName>
        <fullName evidence="2">Uncharacterized protein</fullName>
    </submittedName>
</protein>
<dbReference type="AlphaFoldDB" id="A0AA40EJA5"/>
<keyword evidence="3" id="KW-1185">Reference proteome</keyword>
<dbReference type="EMBL" id="JAUKUD010000006">
    <property type="protein sequence ID" value="KAK0740378.1"/>
    <property type="molecule type" value="Genomic_DNA"/>
</dbReference>
<proteinExistence type="predicted"/>
<feature type="region of interest" description="Disordered" evidence="1">
    <location>
        <begin position="43"/>
        <end position="64"/>
    </location>
</feature>